<dbReference type="Proteomes" id="UP001219525">
    <property type="component" value="Unassembled WGS sequence"/>
</dbReference>
<evidence type="ECO:0000256" key="1">
    <source>
        <dbReference type="SAM" id="Phobius"/>
    </source>
</evidence>
<comment type="caution">
    <text evidence="2">The sequence shown here is derived from an EMBL/GenBank/DDBJ whole genome shotgun (WGS) entry which is preliminary data.</text>
</comment>
<organism evidence="2 3">
    <name type="scientific">Mycena pura</name>
    <dbReference type="NCBI Taxonomy" id="153505"/>
    <lineage>
        <taxon>Eukaryota</taxon>
        <taxon>Fungi</taxon>
        <taxon>Dikarya</taxon>
        <taxon>Basidiomycota</taxon>
        <taxon>Agaricomycotina</taxon>
        <taxon>Agaricomycetes</taxon>
        <taxon>Agaricomycetidae</taxon>
        <taxon>Agaricales</taxon>
        <taxon>Marasmiineae</taxon>
        <taxon>Mycenaceae</taxon>
        <taxon>Mycena</taxon>
    </lineage>
</organism>
<feature type="transmembrane region" description="Helical" evidence="1">
    <location>
        <begin position="12"/>
        <end position="33"/>
    </location>
</feature>
<name>A0AAD6XY47_9AGAR</name>
<keyword evidence="1" id="KW-0812">Transmembrane</keyword>
<dbReference type="EMBL" id="JARJCW010000122">
    <property type="protein sequence ID" value="KAJ7192230.1"/>
    <property type="molecule type" value="Genomic_DNA"/>
</dbReference>
<dbReference type="AlphaFoldDB" id="A0AAD6XY47"/>
<evidence type="ECO:0000313" key="3">
    <source>
        <dbReference type="Proteomes" id="UP001219525"/>
    </source>
</evidence>
<keyword evidence="1" id="KW-0472">Membrane</keyword>
<proteinExistence type="predicted"/>
<protein>
    <submittedName>
        <fullName evidence="2">Uncharacterized protein</fullName>
    </submittedName>
</protein>
<sequence length="167" mass="18753">MPSPFDILGAISFAQGVLTLIASITAAVLTALLQARTVAFNNRRLAATIELELQSAALRVFSLLQNVEDGSVTPDLRSAFEDCAHISRMQQELSKYKSRRILVGLLNRDEDAEMLSKLSDRKARLVVDVDMPSTKQIVLELRLGKMFRKMYKNERLREHNDPAGYFA</sequence>
<evidence type="ECO:0000313" key="2">
    <source>
        <dbReference type="EMBL" id="KAJ7192230.1"/>
    </source>
</evidence>
<reference evidence="2" key="1">
    <citation type="submission" date="2023-03" db="EMBL/GenBank/DDBJ databases">
        <title>Massive genome expansion in bonnet fungi (Mycena s.s.) driven by repeated elements and novel gene families across ecological guilds.</title>
        <authorList>
            <consortium name="Lawrence Berkeley National Laboratory"/>
            <person name="Harder C.B."/>
            <person name="Miyauchi S."/>
            <person name="Viragh M."/>
            <person name="Kuo A."/>
            <person name="Thoen E."/>
            <person name="Andreopoulos B."/>
            <person name="Lu D."/>
            <person name="Skrede I."/>
            <person name="Drula E."/>
            <person name="Henrissat B."/>
            <person name="Morin E."/>
            <person name="Kohler A."/>
            <person name="Barry K."/>
            <person name="LaButti K."/>
            <person name="Morin E."/>
            <person name="Salamov A."/>
            <person name="Lipzen A."/>
            <person name="Mereny Z."/>
            <person name="Hegedus B."/>
            <person name="Baldrian P."/>
            <person name="Stursova M."/>
            <person name="Weitz H."/>
            <person name="Taylor A."/>
            <person name="Grigoriev I.V."/>
            <person name="Nagy L.G."/>
            <person name="Martin F."/>
            <person name="Kauserud H."/>
        </authorList>
    </citation>
    <scope>NUCLEOTIDE SEQUENCE</scope>
    <source>
        <strain evidence="2">9144</strain>
    </source>
</reference>
<keyword evidence="1" id="KW-1133">Transmembrane helix</keyword>
<keyword evidence="3" id="KW-1185">Reference proteome</keyword>
<accession>A0AAD6XY47</accession>
<gene>
    <name evidence="2" type="ORF">GGX14DRAFT_406485</name>
</gene>